<organism evidence="2 3">
    <name type="scientific">Monoraphidium neglectum</name>
    <dbReference type="NCBI Taxonomy" id="145388"/>
    <lineage>
        <taxon>Eukaryota</taxon>
        <taxon>Viridiplantae</taxon>
        <taxon>Chlorophyta</taxon>
        <taxon>core chlorophytes</taxon>
        <taxon>Chlorophyceae</taxon>
        <taxon>CS clade</taxon>
        <taxon>Sphaeropleales</taxon>
        <taxon>Selenastraceae</taxon>
        <taxon>Monoraphidium</taxon>
    </lineage>
</organism>
<dbReference type="GeneID" id="25737275"/>
<dbReference type="PANTHER" id="PTHR11695:SF648">
    <property type="entry name" value="ZINC-BINDING OXIDOREDUCTASE"/>
    <property type="match status" value="1"/>
</dbReference>
<dbReference type="InterPro" id="IPR013154">
    <property type="entry name" value="ADH-like_N"/>
</dbReference>
<dbReference type="OrthoDB" id="48317at2759"/>
<dbReference type="Pfam" id="PF08240">
    <property type="entry name" value="ADH_N"/>
    <property type="match status" value="1"/>
</dbReference>
<dbReference type="SUPFAM" id="SSF51735">
    <property type="entry name" value="NAD(P)-binding Rossmann-fold domains"/>
    <property type="match status" value="1"/>
</dbReference>
<dbReference type="InterPro" id="IPR011032">
    <property type="entry name" value="GroES-like_sf"/>
</dbReference>
<keyword evidence="3" id="KW-1185">Reference proteome</keyword>
<dbReference type="InterPro" id="IPR020843">
    <property type="entry name" value="ER"/>
</dbReference>
<dbReference type="InterPro" id="IPR036291">
    <property type="entry name" value="NAD(P)-bd_dom_sf"/>
</dbReference>
<keyword evidence="2" id="KW-0560">Oxidoreductase</keyword>
<dbReference type="RefSeq" id="XP_013902580.1">
    <property type="nucleotide sequence ID" value="XM_014047126.1"/>
</dbReference>
<dbReference type="SMART" id="SM00829">
    <property type="entry name" value="PKS_ER"/>
    <property type="match status" value="1"/>
</dbReference>
<dbReference type="PANTHER" id="PTHR11695">
    <property type="entry name" value="ALCOHOL DEHYDROGENASE RELATED"/>
    <property type="match status" value="1"/>
</dbReference>
<dbReference type="STRING" id="145388.A0A0D2NEA2"/>
<evidence type="ECO:0000313" key="3">
    <source>
        <dbReference type="Proteomes" id="UP000054498"/>
    </source>
</evidence>
<dbReference type="Gene3D" id="3.40.50.720">
    <property type="entry name" value="NAD(P)-binding Rossmann-like Domain"/>
    <property type="match status" value="1"/>
</dbReference>
<protein>
    <submittedName>
        <fullName evidence="2">NADPH2:quinone reductase</fullName>
        <ecNumber evidence="2">1.6.5.5</ecNumber>
    </submittedName>
</protein>
<sequence length="345" mass="36358">MRAAVMRAQGPPDVLKVEADFPKPQRKAGEVLIQVAAASVNPIDVKMREGKQVPRAVVTFPKIPGGDVAGVVLEADEGSPFKKGDRVFGCTGQQVFNVTYGTYAEFVSAPQDTLEKIPDGIGYEEAAAVPLAAMTAWQALEARMPLEGKAVLVHAGSGGVGSFAIQIAKALGARVTATCGPSNVALVTQTLGADVAVDYTKDRFDDVAPGPYDIIVDLIGGDYETRGVKLLKKGGKGERRGHYVNVLAHGWIKKYGVARGLAATVYCVAKGTLLSALGWGPSYELLVMRPQASRGLQQVAALMAEGKVKPLIDRVLSLEQVVAEAHAHSEGGHARGKIVLRVADI</sequence>
<feature type="domain" description="Enoyl reductase (ER)" evidence="1">
    <location>
        <begin position="10"/>
        <end position="340"/>
    </location>
</feature>
<reference evidence="2 3" key="1">
    <citation type="journal article" date="2013" name="BMC Genomics">
        <title>Reconstruction of the lipid metabolism for the microalga Monoraphidium neglectum from its genome sequence reveals characteristics suitable for biofuel production.</title>
        <authorList>
            <person name="Bogen C."/>
            <person name="Al-Dilaimi A."/>
            <person name="Albersmeier A."/>
            <person name="Wichmann J."/>
            <person name="Grundmann M."/>
            <person name="Rupp O."/>
            <person name="Lauersen K.J."/>
            <person name="Blifernez-Klassen O."/>
            <person name="Kalinowski J."/>
            <person name="Goesmann A."/>
            <person name="Mussgnug J.H."/>
            <person name="Kruse O."/>
        </authorList>
    </citation>
    <scope>NUCLEOTIDE SEQUENCE [LARGE SCALE GENOMIC DNA]</scope>
    <source>
        <strain evidence="2 3">SAG 48.87</strain>
    </source>
</reference>
<dbReference type="Proteomes" id="UP000054498">
    <property type="component" value="Unassembled WGS sequence"/>
</dbReference>
<accession>A0A0D2NEA2</accession>
<dbReference type="GO" id="GO:0003960">
    <property type="term" value="F:quinone reductase (NADPH) activity"/>
    <property type="evidence" value="ECO:0007669"/>
    <property type="project" value="UniProtKB-EC"/>
</dbReference>
<dbReference type="KEGG" id="mng:MNEG_4397"/>
<dbReference type="InterPro" id="IPR002364">
    <property type="entry name" value="Quin_OxRdtase/zeta-crystal_CS"/>
</dbReference>
<dbReference type="EMBL" id="KK100827">
    <property type="protein sequence ID" value="KIZ03561.1"/>
    <property type="molecule type" value="Genomic_DNA"/>
</dbReference>
<dbReference type="PROSITE" id="PS01162">
    <property type="entry name" value="QOR_ZETA_CRYSTAL"/>
    <property type="match status" value="1"/>
</dbReference>
<evidence type="ECO:0000313" key="2">
    <source>
        <dbReference type="EMBL" id="KIZ03561.1"/>
    </source>
</evidence>
<name>A0A0D2NEA2_9CHLO</name>
<dbReference type="SUPFAM" id="SSF50129">
    <property type="entry name" value="GroES-like"/>
    <property type="match status" value="1"/>
</dbReference>
<dbReference type="InterPro" id="IPR050700">
    <property type="entry name" value="YIM1/Zinc_Alcohol_DH_Fams"/>
</dbReference>
<gene>
    <name evidence="2" type="ORF">MNEG_4397</name>
</gene>
<dbReference type="EC" id="1.6.5.5" evidence="2"/>
<dbReference type="GO" id="GO:0008270">
    <property type="term" value="F:zinc ion binding"/>
    <property type="evidence" value="ECO:0007669"/>
    <property type="project" value="InterPro"/>
</dbReference>
<dbReference type="Gene3D" id="3.90.180.10">
    <property type="entry name" value="Medium-chain alcohol dehydrogenases, catalytic domain"/>
    <property type="match status" value="1"/>
</dbReference>
<dbReference type="AlphaFoldDB" id="A0A0D2NEA2"/>
<dbReference type="Pfam" id="PF13602">
    <property type="entry name" value="ADH_zinc_N_2"/>
    <property type="match status" value="1"/>
</dbReference>
<proteinExistence type="predicted"/>
<evidence type="ECO:0000259" key="1">
    <source>
        <dbReference type="SMART" id="SM00829"/>
    </source>
</evidence>
<dbReference type="CDD" id="cd05289">
    <property type="entry name" value="MDR_like_2"/>
    <property type="match status" value="1"/>
</dbReference>